<dbReference type="GO" id="GO:0009378">
    <property type="term" value="F:four-way junction helicase activity"/>
    <property type="evidence" value="ECO:0007669"/>
    <property type="project" value="TreeGrafter"/>
</dbReference>
<accession>H1DFE4</accession>
<dbReference type="GO" id="GO:0043590">
    <property type="term" value="C:bacterial nucleoid"/>
    <property type="evidence" value="ECO:0007669"/>
    <property type="project" value="TreeGrafter"/>
</dbReference>
<dbReference type="GO" id="GO:0016787">
    <property type="term" value="F:hydrolase activity"/>
    <property type="evidence" value="ECO:0007669"/>
    <property type="project" value="UniProtKB-KW"/>
</dbReference>
<dbReference type="InterPro" id="IPR014001">
    <property type="entry name" value="Helicase_ATP-bd"/>
</dbReference>
<evidence type="ECO:0000259" key="14">
    <source>
        <dbReference type="PROSITE" id="PS51194"/>
    </source>
</evidence>
<evidence type="ECO:0000256" key="1">
    <source>
        <dbReference type="ARBA" id="ARBA00005446"/>
    </source>
</evidence>
<dbReference type="Pfam" id="PF00270">
    <property type="entry name" value="DEAD"/>
    <property type="match status" value="1"/>
</dbReference>
<evidence type="ECO:0000256" key="5">
    <source>
        <dbReference type="ARBA" id="ARBA00022806"/>
    </source>
</evidence>
<dbReference type="PANTHER" id="PTHR13710">
    <property type="entry name" value="DNA HELICASE RECQ FAMILY MEMBER"/>
    <property type="match status" value="1"/>
</dbReference>
<dbReference type="GO" id="GO:0005737">
    <property type="term" value="C:cytoplasm"/>
    <property type="evidence" value="ECO:0007669"/>
    <property type="project" value="TreeGrafter"/>
</dbReference>
<dbReference type="STRING" id="742817.HMPREF9449_00980"/>
<dbReference type="GO" id="GO:0006310">
    <property type="term" value="P:DNA recombination"/>
    <property type="evidence" value="ECO:0007669"/>
    <property type="project" value="InterPro"/>
</dbReference>
<dbReference type="SMART" id="SM00490">
    <property type="entry name" value="HELICc"/>
    <property type="match status" value="1"/>
</dbReference>
<name>H1DFE4_9BACT</name>
<evidence type="ECO:0000256" key="7">
    <source>
        <dbReference type="ARBA" id="ARBA00023125"/>
    </source>
</evidence>
<keyword evidence="16" id="KW-1185">Reference proteome</keyword>
<keyword evidence="4" id="KW-0378">Hydrolase</keyword>
<evidence type="ECO:0000256" key="8">
    <source>
        <dbReference type="ARBA" id="ARBA00023235"/>
    </source>
</evidence>
<dbReference type="Pfam" id="PF00271">
    <property type="entry name" value="Helicase_C"/>
    <property type="match status" value="1"/>
</dbReference>
<evidence type="ECO:0000256" key="6">
    <source>
        <dbReference type="ARBA" id="ARBA00022840"/>
    </source>
</evidence>
<dbReference type="GO" id="GO:0046872">
    <property type="term" value="F:metal ion binding"/>
    <property type="evidence" value="ECO:0007669"/>
    <property type="project" value="UniProtKB-KW"/>
</dbReference>
<dbReference type="PATRIC" id="fig|742817.3.peg.1038"/>
<dbReference type="Gene3D" id="3.40.50.300">
    <property type="entry name" value="P-loop containing nucleotide triphosphate hydrolases"/>
    <property type="match status" value="2"/>
</dbReference>
<dbReference type="InterPro" id="IPR004589">
    <property type="entry name" value="DNA_helicase_ATP-dep_RecQ"/>
</dbReference>
<evidence type="ECO:0000256" key="11">
    <source>
        <dbReference type="ARBA" id="ARBA00044535"/>
    </source>
</evidence>
<dbReference type="EMBL" id="ADMC01000015">
    <property type="protein sequence ID" value="EHP48937.1"/>
    <property type="molecule type" value="Genomic_DNA"/>
</dbReference>
<feature type="domain" description="Helicase C-terminal" evidence="14">
    <location>
        <begin position="228"/>
        <end position="388"/>
    </location>
</feature>
<evidence type="ECO:0000256" key="2">
    <source>
        <dbReference type="ARBA" id="ARBA00022723"/>
    </source>
</evidence>
<dbReference type="AlphaFoldDB" id="H1DFE4"/>
<reference evidence="15 16" key="1">
    <citation type="submission" date="2012-01" db="EMBL/GenBank/DDBJ databases">
        <title>The Genome Sequence of Odoribacter laneus YIT 12061.</title>
        <authorList>
            <consortium name="The Broad Institute Genome Sequencing Platform"/>
            <person name="Earl A."/>
            <person name="Ward D."/>
            <person name="Feldgarden M."/>
            <person name="Gevers D."/>
            <person name="Morotomi M."/>
            <person name="Young S.K."/>
            <person name="Zeng Q."/>
            <person name="Gargeya S."/>
            <person name="Fitzgerald M."/>
            <person name="Haas B."/>
            <person name="Abouelleil A."/>
            <person name="Alvarado L."/>
            <person name="Arachchi H.M."/>
            <person name="Berlin A."/>
            <person name="Chapman S.B."/>
            <person name="Gearin G."/>
            <person name="Goldberg J."/>
            <person name="Griggs A."/>
            <person name="Gujja S."/>
            <person name="Hansen M."/>
            <person name="Heiman D."/>
            <person name="Howarth C."/>
            <person name="Larimer J."/>
            <person name="Lui A."/>
            <person name="MacDonald P.J.P."/>
            <person name="McCowen C."/>
            <person name="Montmayeur A."/>
            <person name="Murphy C."/>
            <person name="Neiman D."/>
            <person name="Pearson M."/>
            <person name="Priest M."/>
            <person name="Roberts A."/>
            <person name="Saif S."/>
            <person name="Shea T."/>
            <person name="Sisk P."/>
            <person name="Stolte C."/>
            <person name="Sykes S."/>
            <person name="Wortman J."/>
            <person name="Nusbaum C."/>
            <person name="Birren B."/>
        </authorList>
    </citation>
    <scope>NUCLEOTIDE SEQUENCE [LARGE SCALE GENOMIC DNA]</scope>
    <source>
        <strain evidence="15 16">YIT 12061</strain>
    </source>
</reference>
<dbReference type="GO" id="GO:0043138">
    <property type="term" value="F:3'-5' DNA helicase activity"/>
    <property type="evidence" value="ECO:0007669"/>
    <property type="project" value="UniProtKB-EC"/>
</dbReference>
<dbReference type="PANTHER" id="PTHR13710:SF105">
    <property type="entry name" value="ATP-DEPENDENT DNA HELICASE Q1"/>
    <property type="match status" value="1"/>
</dbReference>
<keyword evidence="6" id="KW-0067">ATP-binding</keyword>
<evidence type="ECO:0000313" key="15">
    <source>
        <dbReference type="EMBL" id="EHP48937.1"/>
    </source>
</evidence>
<dbReference type="HOGENOM" id="CLU_001103_9_7_10"/>
<dbReference type="Pfam" id="PF16124">
    <property type="entry name" value="RecQ_Zn_bind"/>
    <property type="match status" value="1"/>
</dbReference>
<comment type="catalytic activity">
    <reaction evidence="9">
        <text>Couples ATP hydrolysis with the unwinding of duplex DNA by translocating in the 3'-5' direction.</text>
        <dbReference type="EC" id="5.6.2.4"/>
    </reaction>
</comment>
<feature type="domain" description="Helicase ATP-binding" evidence="13">
    <location>
        <begin position="39"/>
        <end position="207"/>
    </location>
</feature>
<evidence type="ECO:0000256" key="9">
    <source>
        <dbReference type="ARBA" id="ARBA00034617"/>
    </source>
</evidence>
<dbReference type="Proteomes" id="UP000004892">
    <property type="component" value="Unassembled WGS sequence"/>
</dbReference>
<evidence type="ECO:0000259" key="13">
    <source>
        <dbReference type="PROSITE" id="PS51192"/>
    </source>
</evidence>
<dbReference type="CDD" id="cd17920">
    <property type="entry name" value="DEXHc_RecQ"/>
    <property type="match status" value="1"/>
</dbReference>
<dbReference type="Gene3D" id="1.10.10.10">
    <property type="entry name" value="Winged helix-like DNA-binding domain superfamily/Winged helix DNA-binding domain"/>
    <property type="match status" value="1"/>
</dbReference>
<dbReference type="EC" id="5.6.2.4" evidence="10"/>
<keyword evidence="2" id="KW-0479">Metal-binding</keyword>
<dbReference type="PROSITE" id="PS51194">
    <property type="entry name" value="HELICASE_CTER"/>
    <property type="match status" value="1"/>
</dbReference>
<organism evidence="15 16">
    <name type="scientific">Odoribacter laneus YIT 12061</name>
    <dbReference type="NCBI Taxonomy" id="742817"/>
    <lineage>
        <taxon>Bacteria</taxon>
        <taxon>Pseudomonadati</taxon>
        <taxon>Bacteroidota</taxon>
        <taxon>Bacteroidia</taxon>
        <taxon>Bacteroidales</taxon>
        <taxon>Odoribacteraceae</taxon>
        <taxon>Odoribacter</taxon>
    </lineage>
</organism>
<proteinExistence type="inferred from homology"/>
<dbReference type="GO" id="GO:0003677">
    <property type="term" value="F:DNA binding"/>
    <property type="evidence" value="ECO:0007669"/>
    <property type="project" value="UniProtKB-KW"/>
</dbReference>
<comment type="caution">
    <text evidence="15">The sequence shown here is derived from an EMBL/GenBank/DDBJ whole genome shotgun (WGS) entry which is preliminary data.</text>
</comment>
<comment type="similarity">
    <text evidence="1">Belongs to the helicase family. RecQ subfamily.</text>
</comment>
<dbReference type="InterPro" id="IPR027417">
    <property type="entry name" value="P-loop_NTPase"/>
</dbReference>
<dbReference type="SMART" id="SM00487">
    <property type="entry name" value="DEXDc"/>
    <property type="match status" value="1"/>
</dbReference>
<protein>
    <recommendedName>
        <fullName evidence="11">ATP-dependent DNA helicase RecQ</fullName>
        <ecNumber evidence="10">5.6.2.4</ecNumber>
    </recommendedName>
    <alternativeName>
        <fullName evidence="12">DNA 3'-5' helicase RecQ</fullName>
    </alternativeName>
</protein>
<dbReference type="eggNOG" id="COG0514">
    <property type="taxonomic scope" value="Bacteria"/>
</dbReference>
<evidence type="ECO:0000256" key="4">
    <source>
        <dbReference type="ARBA" id="ARBA00022801"/>
    </source>
</evidence>
<dbReference type="FunFam" id="3.40.50.300:FF:001389">
    <property type="entry name" value="ATP-dependent DNA helicase RecQ"/>
    <property type="match status" value="1"/>
</dbReference>
<evidence type="ECO:0000256" key="10">
    <source>
        <dbReference type="ARBA" id="ARBA00034808"/>
    </source>
</evidence>
<gene>
    <name evidence="15" type="ORF">HMPREF9449_00980</name>
</gene>
<dbReference type="PROSITE" id="PS51192">
    <property type="entry name" value="HELICASE_ATP_BIND_1"/>
    <property type="match status" value="1"/>
</dbReference>
<keyword evidence="3" id="KW-0547">Nucleotide-binding</keyword>
<keyword evidence="5 15" id="KW-0347">Helicase</keyword>
<dbReference type="InterPro" id="IPR036388">
    <property type="entry name" value="WH-like_DNA-bd_sf"/>
</dbReference>
<dbReference type="NCBIfam" id="TIGR00614">
    <property type="entry name" value="recQ_fam"/>
    <property type="match status" value="1"/>
</dbReference>
<dbReference type="InterPro" id="IPR011545">
    <property type="entry name" value="DEAD/DEAH_box_helicase_dom"/>
</dbReference>
<evidence type="ECO:0000256" key="12">
    <source>
        <dbReference type="ARBA" id="ARBA00044550"/>
    </source>
</evidence>
<evidence type="ECO:0000256" key="3">
    <source>
        <dbReference type="ARBA" id="ARBA00022741"/>
    </source>
</evidence>
<dbReference type="SUPFAM" id="SSF52540">
    <property type="entry name" value="P-loop containing nucleoside triphosphate hydrolases"/>
    <property type="match status" value="1"/>
</dbReference>
<dbReference type="InterPro" id="IPR001650">
    <property type="entry name" value="Helicase_C-like"/>
</dbReference>
<sequence length="654" mass="75413">MDLFVYLPGRGGFIMKDIKDILKQYWGYEDFRSLQEEIVRSVIAGKDTLALMPTGGGKSLTYQIAALAKEGMCVVITPLIALMKDQVEDLKHRGISAEAIYTGMSREQAESILNKCIGAKMKFLYISPERLASEKFRVRLKQMKICLFAVDEAHCISQWGYDFRPTYLRIAEIRTFFPGAPVLALTATATPVVTEDIQKQLKFAAPHVLSKSFRRENIAYIVRKVEDKLGELLHILQKLSACAIVYTRKRETAEQLANFLNGNKIKADFYHAGLNTQQREKKQEKWKQDEVPVMVATNAFGMGIDKPDVRIVIHFDIPDSLEAYFQEAGRAGRDGKKAYAVLLYNQAALTALKTRITKDFPEKKYIKQVYECLGNYFQIAEGSGQGYAFEFDPEVFVKNFELDYSRTLSAIHILQVGGYIECTTDIHSRSRICFSVSREKLNEFIPENEYEEKVLVILMRKYPGIFTKYVYISETYLTEEIGIKGVRMYEVLLSLAKKKIVSYIPGNDRPYIVYHQPRLPLSYLQISPEAYEDRKQAYTAKINAVVRYVEEKEDCRQLMLMQYFGQKEKETCKICDICLSRKKKKNLPDRKKIKESILHLLGEKDWNIKELLYQLDDTEREEGIAELRELLDDNVIYYKQPTLLAIRKNDLNGK</sequence>
<dbReference type="GO" id="GO:0006281">
    <property type="term" value="P:DNA repair"/>
    <property type="evidence" value="ECO:0007669"/>
    <property type="project" value="TreeGrafter"/>
</dbReference>
<keyword evidence="7" id="KW-0238">DNA-binding</keyword>
<dbReference type="GO" id="GO:0030894">
    <property type="term" value="C:replisome"/>
    <property type="evidence" value="ECO:0007669"/>
    <property type="project" value="TreeGrafter"/>
</dbReference>
<keyword evidence="8" id="KW-0413">Isomerase</keyword>
<dbReference type="InterPro" id="IPR032284">
    <property type="entry name" value="RecQ_Zn-bd"/>
</dbReference>
<dbReference type="GO" id="GO:0005524">
    <property type="term" value="F:ATP binding"/>
    <property type="evidence" value="ECO:0007669"/>
    <property type="project" value="UniProtKB-KW"/>
</dbReference>
<evidence type="ECO:0000313" key="16">
    <source>
        <dbReference type="Proteomes" id="UP000004892"/>
    </source>
</evidence>